<dbReference type="PANTHER" id="PTHR10050">
    <property type="entry name" value="DOLICHYL-PHOSPHATE-MANNOSE--PROTEIN MANNOSYLTRANSFERASE"/>
    <property type="match status" value="1"/>
</dbReference>
<evidence type="ECO:0000256" key="4">
    <source>
        <dbReference type="ARBA" id="ARBA00012839"/>
    </source>
</evidence>
<comment type="catalytic activity">
    <reaction evidence="13">
        <text>a di-trans,poly-cis-dolichyl beta-D-mannosyl phosphate + L-seryl-[protein] = 3-O-(alpha-D-mannosyl)-L-seryl-[protein] + a di-trans,poly-cis-dolichyl phosphate + H(+)</text>
        <dbReference type="Rhea" id="RHEA:17377"/>
        <dbReference type="Rhea" id="RHEA-COMP:9863"/>
        <dbReference type="Rhea" id="RHEA-COMP:13546"/>
        <dbReference type="Rhea" id="RHEA-COMP:19498"/>
        <dbReference type="Rhea" id="RHEA-COMP:19501"/>
        <dbReference type="ChEBI" id="CHEBI:15378"/>
        <dbReference type="ChEBI" id="CHEBI:29999"/>
        <dbReference type="ChEBI" id="CHEBI:57683"/>
        <dbReference type="ChEBI" id="CHEBI:58211"/>
        <dbReference type="ChEBI" id="CHEBI:137321"/>
        <dbReference type="EC" id="2.4.1.109"/>
    </reaction>
</comment>
<comment type="caution">
    <text evidence="21">The sequence shown here is derived from an EMBL/GenBank/DDBJ whole genome shotgun (WGS) entry which is preliminary data.</text>
</comment>
<organism evidence="21 22">
    <name type="scientific">Mythimna separata</name>
    <name type="common">Oriental armyworm</name>
    <name type="synonym">Pseudaletia separata</name>
    <dbReference type="NCBI Taxonomy" id="271217"/>
    <lineage>
        <taxon>Eukaryota</taxon>
        <taxon>Metazoa</taxon>
        <taxon>Ecdysozoa</taxon>
        <taxon>Arthropoda</taxon>
        <taxon>Hexapoda</taxon>
        <taxon>Insecta</taxon>
        <taxon>Pterygota</taxon>
        <taxon>Neoptera</taxon>
        <taxon>Endopterygota</taxon>
        <taxon>Lepidoptera</taxon>
        <taxon>Glossata</taxon>
        <taxon>Ditrysia</taxon>
        <taxon>Noctuoidea</taxon>
        <taxon>Noctuidae</taxon>
        <taxon>Noctuinae</taxon>
        <taxon>Hadenini</taxon>
        <taxon>Mythimna</taxon>
    </lineage>
</organism>
<dbReference type="GO" id="GO:0005789">
    <property type="term" value="C:endoplasmic reticulum membrane"/>
    <property type="evidence" value="ECO:0007669"/>
    <property type="project" value="UniProtKB-SubCell"/>
</dbReference>
<accession>A0AAD8DVM3</accession>
<feature type="transmembrane region" description="Helical" evidence="19">
    <location>
        <begin position="161"/>
        <end position="180"/>
    </location>
</feature>
<dbReference type="SUPFAM" id="SSF82109">
    <property type="entry name" value="MIR domain"/>
    <property type="match status" value="1"/>
</dbReference>
<keyword evidence="22" id="KW-1185">Reference proteome</keyword>
<evidence type="ECO:0000259" key="20">
    <source>
        <dbReference type="PROSITE" id="PS50919"/>
    </source>
</evidence>
<evidence type="ECO:0000256" key="6">
    <source>
        <dbReference type="ARBA" id="ARBA00022679"/>
    </source>
</evidence>
<comment type="catalytic activity">
    <reaction evidence="12">
        <text>a di-trans,poly-cis-dolichyl beta-D-mannosyl phosphate + L-threonyl-[protein] = 3-O-(alpha-D-mannosyl)-L-threonyl-[protein] + a di-trans,poly-cis-dolichyl phosphate + H(+)</text>
        <dbReference type="Rhea" id="RHEA:53396"/>
        <dbReference type="Rhea" id="RHEA-COMP:11060"/>
        <dbReference type="Rhea" id="RHEA-COMP:13547"/>
        <dbReference type="Rhea" id="RHEA-COMP:19498"/>
        <dbReference type="Rhea" id="RHEA-COMP:19501"/>
        <dbReference type="ChEBI" id="CHEBI:15378"/>
        <dbReference type="ChEBI" id="CHEBI:30013"/>
        <dbReference type="ChEBI" id="CHEBI:57683"/>
        <dbReference type="ChEBI" id="CHEBI:58211"/>
        <dbReference type="ChEBI" id="CHEBI:137323"/>
        <dbReference type="EC" id="2.4.1.109"/>
    </reaction>
</comment>
<feature type="transmembrane region" description="Helical" evidence="19">
    <location>
        <begin position="728"/>
        <end position="744"/>
    </location>
</feature>
<proteinExistence type="inferred from homology"/>
<protein>
    <recommendedName>
        <fullName evidence="16">Protein O-mannosyltransferase 1</fullName>
        <ecNumber evidence="4">2.4.1.109</ecNumber>
    </recommendedName>
    <alternativeName>
        <fullName evidence="17">Protein rotated abdomen</fullName>
    </alternativeName>
</protein>
<keyword evidence="9" id="KW-0256">Endoplasmic reticulum</keyword>
<dbReference type="Pfam" id="PF16192">
    <property type="entry name" value="PMT_4TMC"/>
    <property type="match status" value="1"/>
</dbReference>
<evidence type="ECO:0000256" key="1">
    <source>
        <dbReference type="ARBA" id="ARBA00004477"/>
    </source>
</evidence>
<keyword evidence="10 19" id="KW-1133">Transmembrane helix</keyword>
<dbReference type="InterPro" id="IPR003342">
    <property type="entry name" value="ArnT-like_N"/>
</dbReference>
<evidence type="ECO:0000256" key="5">
    <source>
        <dbReference type="ARBA" id="ARBA00022676"/>
    </source>
</evidence>
<dbReference type="SMART" id="SM00472">
    <property type="entry name" value="MIR"/>
    <property type="match status" value="3"/>
</dbReference>
<dbReference type="FunFam" id="2.80.10.50:FF:000012">
    <property type="entry name" value="Protein O-mannosyl-transferase 1"/>
    <property type="match status" value="1"/>
</dbReference>
<feature type="transmembrane region" description="Helical" evidence="19">
    <location>
        <begin position="626"/>
        <end position="647"/>
    </location>
</feature>
<feature type="transmembrane region" description="Helical" evidence="19">
    <location>
        <begin position="240"/>
        <end position="271"/>
    </location>
</feature>
<dbReference type="InterPro" id="IPR027005">
    <property type="entry name" value="PMT-like"/>
</dbReference>
<dbReference type="InterPro" id="IPR032421">
    <property type="entry name" value="PMT_4TMC"/>
</dbReference>
<evidence type="ECO:0000256" key="13">
    <source>
        <dbReference type="ARBA" id="ARBA00045102"/>
    </source>
</evidence>
<keyword evidence="8" id="KW-0677">Repeat</keyword>
<keyword evidence="7 19" id="KW-0812">Transmembrane</keyword>
<evidence type="ECO:0000256" key="2">
    <source>
        <dbReference type="ARBA" id="ARBA00004922"/>
    </source>
</evidence>
<evidence type="ECO:0000256" key="18">
    <source>
        <dbReference type="SAM" id="MobiDB-lite"/>
    </source>
</evidence>
<evidence type="ECO:0000256" key="8">
    <source>
        <dbReference type="ARBA" id="ARBA00022737"/>
    </source>
</evidence>
<evidence type="ECO:0000256" key="16">
    <source>
        <dbReference type="ARBA" id="ARBA00073145"/>
    </source>
</evidence>
<evidence type="ECO:0000256" key="19">
    <source>
        <dbReference type="SAM" id="Phobius"/>
    </source>
</evidence>
<comment type="subunit">
    <text evidence="15">Interacts with tw/POMT2.</text>
</comment>
<dbReference type="PROSITE" id="PS50919">
    <property type="entry name" value="MIR"/>
    <property type="match status" value="3"/>
</dbReference>
<evidence type="ECO:0000256" key="10">
    <source>
        <dbReference type="ARBA" id="ARBA00022989"/>
    </source>
</evidence>
<dbReference type="InterPro" id="IPR036300">
    <property type="entry name" value="MIR_dom_sf"/>
</dbReference>
<comment type="subcellular location">
    <subcellularLocation>
        <location evidence="1">Endoplasmic reticulum membrane</location>
        <topology evidence="1">Multi-pass membrane protein</topology>
    </subcellularLocation>
</comment>
<dbReference type="CDD" id="cd23281">
    <property type="entry name" value="beta-trefoil_MIR_POMT1"/>
    <property type="match status" value="1"/>
</dbReference>
<keyword evidence="11 19" id="KW-0472">Membrane</keyword>
<reference evidence="21" key="1">
    <citation type="submission" date="2023-03" db="EMBL/GenBank/DDBJ databases">
        <title>Chromosome-level genomes of two armyworms, Mythimna separata and Mythimna loreyi, provide insights into the biosynthesis and reception of sex pheromones.</title>
        <authorList>
            <person name="Zhao H."/>
        </authorList>
    </citation>
    <scope>NUCLEOTIDE SEQUENCE</scope>
    <source>
        <strain evidence="21">BeijingLab</strain>
        <tissue evidence="21">Pupa</tissue>
    </source>
</reference>
<dbReference type="Pfam" id="PF02366">
    <property type="entry name" value="PMT"/>
    <property type="match status" value="1"/>
</dbReference>
<sequence>MDVPTSVKKRVIKKKNKEVSELDANSYSEEPINTEGEVQNDKATAENDTEPIKDTELSKDINQSPSGVYLHLEINLVFLGLLALALCTRLPNLEEPHYIVFDELHYGRYVSLYTKGVFFFDAHPPLGKQLLYLAGRAAGYDGNFTFDRIGTPYTENVPVTALRLIPALAGSLLVAVTYQLMLEISFYHWTAVLAGILVLFENCFLAQSRFMLLESIQILFGLCGILFAIKSTRRTGVATVVWLCIAALSLGCCFSVKYSGVYSYFLAVFLVGRQIWQWIGRSESGLRLALSALWRLLVLTVIPFAVYVAVFYAHLTMLPKAGPHDSVMTSAFQASLQGGLASITRGQPLHVAHGSQITLRHTHGRTCWLHSHAHVYPVRYTDGRGSSHQQQVTCYSFKDVNNWWIVKRPDQASLTVSRPPDAIRHGDVVQLLHGITSRALNSHDVAAPVSPQSQEVSCYIDYNVSMSAQNLWRVDIVNRDSEDATWDSIRSMVRLIHVESGSALRFSGRQLPSWGFHQHEVVADKVLTHQDTVWNVEEHRYTKAEDRKERERELVTAEMIPTAVTQLTFWEKFAELQYKMIAHAPDAPHGHMFASEPTEWPLLVRSIAYWLSPNSNAQVHLIGNLITWYTGSICVLLYSALLALYAIRQRRACTDITPVALQKFYDAGYILFLGYWIHYLPYFFMDRTLFLHHYLPAYTFKILLLAFVMDHVYYILQSREKTRPLTNIFILCVAVWLGYVVITFKKFSVLNYGNIDLTEHDLLNLRWKDTWDFIIHKKG</sequence>
<comment type="function">
    <text evidence="14">Rt/POMT1 and tw/POMT2 function as a protein O-mannosyltransferase in association with each other to generate and maintain normal muscle development.</text>
</comment>
<dbReference type="Proteomes" id="UP001231518">
    <property type="component" value="Chromosome 10"/>
</dbReference>
<dbReference type="InterPro" id="IPR016093">
    <property type="entry name" value="MIR_motif"/>
</dbReference>
<dbReference type="Pfam" id="PF02815">
    <property type="entry name" value="MIR"/>
    <property type="match status" value="1"/>
</dbReference>
<feature type="transmembrane region" description="Helical" evidence="19">
    <location>
        <begin position="667"/>
        <end position="685"/>
    </location>
</feature>
<evidence type="ECO:0000313" key="21">
    <source>
        <dbReference type="EMBL" id="KAJ8726506.1"/>
    </source>
</evidence>
<feature type="domain" description="MIR" evidence="20">
    <location>
        <begin position="481"/>
        <end position="539"/>
    </location>
</feature>
<feature type="region of interest" description="Disordered" evidence="18">
    <location>
        <begin position="22"/>
        <end position="51"/>
    </location>
</feature>
<feature type="domain" description="MIR" evidence="20">
    <location>
        <begin position="348"/>
        <end position="409"/>
    </location>
</feature>
<dbReference type="EMBL" id="JARGEI010000009">
    <property type="protein sequence ID" value="KAJ8726506.1"/>
    <property type="molecule type" value="Genomic_DNA"/>
</dbReference>
<evidence type="ECO:0000256" key="12">
    <source>
        <dbReference type="ARBA" id="ARBA00045085"/>
    </source>
</evidence>
<name>A0AAD8DVM3_MYTSE</name>
<dbReference type="AlphaFoldDB" id="A0AAD8DVM3"/>
<dbReference type="Gene3D" id="2.80.10.50">
    <property type="match status" value="1"/>
</dbReference>
<feature type="transmembrane region" description="Helical" evidence="19">
    <location>
        <begin position="211"/>
        <end position="228"/>
    </location>
</feature>
<feature type="transmembrane region" description="Helical" evidence="19">
    <location>
        <begin position="697"/>
        <end position="716"/>
    </location>
</feature>
<evidence type="ECO:0000256" key="17">
    <source>
        <dbReference type="ARBA" id="ARBA00079036"/>
    </source>
</evidence>
<keyword evidence="5" id="KW-0328">Glycosyltransferase</keyword>
<evidence type="ECO:0000256" key="9">
    <source>
        <dbReference type="ARBA" id="ARBA00022824"/>
    </source>
</evidence>
<evidence type="ECO:0000256" key="7">
    <source>
        <dbReference type="ARBA" id="ARBA00022692"/>
    </source>
</evidence>
<feature type="transmembrane region" description="Helical" evidence="19">
    <location>
        <begin position="292"/>
        <end position="315"/>
    </location>
</feature>
<dbReference type="EC" id="2.4.1.109" evidence="4"/>
<dbReference type="GO" id="GO:0004169">
    <property type="term" value="F:dolichyl-phosphate-mannose-protein mannosyltransferase activity"/>
    <property type="evidence" value="ECO:0007669"/>
    <property type="project" value="UniProtKB-EC"/>
</dbReference>
<feature type="domain" description="MIR" evidence="20">
    <location>
        <begin position="420"/>
        <end position="477"/>
    </location>
</feature>
<keyword evidence="6" id="KW-0808">Transferase</keyword>
<evidence type="ECO:0000313" key="22">
    <source>
        <dbReference type="Proteomes" id="UP001231518"/>
    </source>
</evidence>
<feature type="compositionally biased region" description="Basic and acidic residues" evidence="18">
    <location>
        <begin position="39"/>
        <end position="51"/>
    </location>
</feature>
<evidence type="ECO:0000256" key="11">
    <source>
        <dbReference type="ARBA" id="ARBA00023136"/>
    </source>
</evidence>
<comment type="pathway">
    <text evidence="2">Protein modification; protein glycosylation.</text>
</comment>
<gene>
    <name evidence="21" type="ORF">PYW07_001204</name>
</gene>
<comment type="similarity">
    <text evidence="3">Belongs to the glycosyltransferase 39 family.</text>
</comment>
<dbReference type="PANTHER" id="PTHR10050:SF51">
    <property type="entry name" value="PROTEIN O-MANNOSYL-TRANSFERASE 1"/>
    <property type="match status" value="1"/>
</dbReference>
<feature type="transmembrane region" description="Helical" evidence="19">
    <location>
        <begin position="186"/>
        <end position="204"/>
    </location>
</feature>
<evidence type="ECO:0000256" key="15">
    <source>
        <dbReference type="ARBA" id="ARBA00061810"/>
    </source>
</evidence>
<evidence type="ECO:0000256" key="14">
    <source>
        <dbReference type="ARBA" id="ARBA00059310"/>
    </source>
</evidence>
<evidence type="ECO:0000256" key="3">
    <source>
        <dbReference type="ARBA" id="ARBA00007222"/>
    </source>
</evidence>